<sequence length="325" mass="35809">MRLFLLLLSLLLLSSCAHHSQVLPATLKGRTEEYFLPPFTKVRAEGLINVSLHTGYKNQEVILHGDPRDLADVLIEVKDGHLNIKIPQGHPHYGEVTAEVRAHFLNSFTYKGEGTIGGSNIHSGLLDLNIDNSGQTTLGGYIVLRKLKASGGGNIQISGIHTQYLQLDITGKTKVQLAGVINVSKLNLEGDALLSMYWIKAPVLSVCQRGRSFIQLAGVVDRLDVELWDTAHFNGRYLRAQSAFVKTHDRAVADLTATKHQHTLATDASDIYFYKMPQTSADFMAYAGSVLDMRDWNRPDLNDYTRYNSPSSAPGDIPLIAGLSK</sequence>
<dbReference type="EMBL" id="LNYL01000004">
    <property type="protein sequence ID" value="KTD31590.1"/>
    <property type="molecule type" value="Genomic_DNA"/>
</dbReference>
<dbReference type="STRING" id="466.Lmac_0174"/>
<comment type="caution">
    <text evidence="3">The sequence shown here is derived from an EMBL/GenBank/DDBJ whole genome shotgun (WGS) entry which is preliminary data.</text>
</comment>
<dbReference type="Gene3D" id="2.160.20.120">
    <property type="match status" value="2"/>
</dbReference>
<evidence type="ECO:0000313" key="3">
    <source>
        <dbReference type="EMBL" id="KTD31590.1"/>
    </source>
</evidence>
<dbReference type="PATRIC" id="fig|466.6.peg.186"/>
<name>A0A0W0WHR5_9GAMM</name>
<evidence type="ECO:0000259" key="2">
    <source>
        <dbReference type="Pfam" id="PF10988"/>
    </source>
</evidence>
<dbReference type="PROSITE" id="PS51257">
    <property type="entry name" value="PROKAR_LIPOPROTEIN"/>
    <property type="match status" value="1"/>
</dbReference>
<dbReference type="OrthoDB" id="5641583at2"/>
<evidence type="ECO:0000313" key="4">
    <source>
        <dbReference type="Proteomes" id="UP000054908"/>
    </source>
</evidence>
<dbReference type="InterPro" id="IPR021255">
    <property type="entry name" value="DUF2807"/>
</dbReference>
<gene>
    <name evidence="3" type="ORF">Lmac_0174</name>
</gene>
<protein>
    <recommendedName>
        <fullName evidence="2">Putative auto-transporter adhesin head GIN domain-containing protein</fullName>
    </recommendedName>
</protein>
<organism evidence="3 4">
    <name type="scientific">Legionella maceachernii</name>
    <dbReference type="NCBI Taxonomy" id="466"/>
    <lineage>
        <taxon>Bacteria</taxon>
        <taxon>Pseudomonadati</taxon>
        <taxon>Pseudomonadota</taxon>
        <taxon>Gammaproteobacteria</taxon>
        <taxon>Legionellales</taxon>
        <taxon>Legionellaceae</taxon>
        <taxon>Legionella</taxon>
    </lineage>
</organism>
<feature type="chain" id="PRO_5006915536" description="Putative auto-transporter adhesin head GIN domain-containing protein" evidence="1">
    <location>
        <begin position="21"/>
        <end position="325"/>
    </location>
</feature>
<evidence type="ECO:0000256" key="1">
    <source>
        <dbReference type="SAM" id="SignalP"/>
    </source>
</evidence>
<keyword evidence="4" id="KW-1185">Reference proteome</keyword>
<dbReference type="Proteomes" id="UP000054908">
    <property type="component" value="Unassembled WGS sequence"/>
</dbReference>
<keyword evidence="1" id="KW-0732">Signal</keyword>
<accession>A0A0W0WHR5</accession>
<dbReference type="RefSeq" id="WP_058451014.1">
    <property type="nucleotide sequence ID" value="NZ_CAAAIB010000001.1"/>
</dbReference>
<reference evidence="3 4" key="1">
    <citation type="submission" date="2015-11" db="EMBL/GenBank/DDBJ databases">
        <title>Genomic analysis of 38 Legionella species identifies large and diverse effector repertoires.</title>
        <authorList>
            <person name="Burstein D."/>
            <person name="Amaro F."/>
            <person name="Zusman T."/>
            <person name="Lifshitz Z."/>
            <person name="Cohen O."/>
            <person name="Gilbert J.A."/>
            <person name="Pupko T."/>
            <person name="Shuman H.A."/>
            <person name="Segal G."/>
        </authorList>
    </citation>
    <scope>NUCLEOTIDE SEQUENCE [LARGE SCALE GENOMIC DNA]</scope>
    <source>
        <strain evidence="3 4">PX-1-G2-E2</strain>
    </source>
</reference>
<proteinExistence type="predicted"/>
<dbReference type="AlphaFoldDB" id="A0A0W0WHR5"/>
<feature type="signal peptide" evidence="1">
    <location>
        <begin position="1"/>
        <end position="20"/>
    </location>
</feature>
<feature type="domain" description="Putative auto-transporter adhesin head GIN" evidence="2">
    <location>
        <begin position="38"/>
        <end position="179"/>
    </location>
</feature>
<dbReference type="Pfam" id="PF10988">
    <property type="entry name" value="DUF2807"/>
    <property type="match status" value="1"/>
</dbReference>